<reference evidence="2 3" key="1">
    <citation type="submission" date="2017-03" db="EMBL/GenBank/DDBJ databases">
        <title>Genome of the blue death feigning beetle - Asbolus verrucosus.</title>
        <authorList>
            <person name="Rider S.D."/>
        </authorList>
    </citation>
    <scope>NUCLEOTIDE SEQUENCE [LARGE SCALE GENOMIC DNA]</scope>
    <source>
        <strain evidence="2">Butters</strain>
        <tissue evidence="2">Head and leg muscle</tissue>
    </source>
</reference>
<dbReference type="Pfam" id="PF00400">
    <property type="entry name" value="WD40"/>
    <property type="match status" value="1"/>
</dbReference>
<dbReference type="InterPro" id="IPR015943">
    <property type="entry name" value="WD40/YVTN_repeat-like_dom_sf"/>
</dbReference>
<dbReference type="Proteomes" id="UP000292052">
    <property type="component" value="Unassembled WGS sequence"/>
</dbReference>
<keyword evidence="3" id="KW-1185">Reference proteome</keyword>
<evidence type="ECO:0000313" key="2">
    <source>
        <dbReference type="EMBL" id="RZC39570.1"/>
    </source>
</evidence>
<protein>
    <submittedName>
        <fullName evidence="2">Uncharacterized protein</fullName>
    </submittedName>
</protein>
<dbReference type="SUPFAM" id="SSF50978">
    <property type="entry name" value="WD40 repeat-like"/>
    <property type="match status" value="1"/>
</dbReference>
<accession>A0A482W384</accession>
<dbReference type="GO" id="GO:0043015">
    <property type="term" value="F:gamma-tubulin binding"/>
    <property type="evidence" value="ECO:0007669"/>
    <property type="project" value="TreeGrafter"/>
</dbReference>
<dbReference type="GO" id="GO:0005737">
    <property type="term" value="C:cytoplasm"/>
    <property type="evidence" value="ECO:0007669"/>
    <property type="project" value="TreeGrafter"/>
</dbReference>
<dbReference type="GO" id="GO:0005814">
    <property type="term" value="C:centriole"/>
    <property type="evidence" value="ECO:0007669"/>
    <property type="project" value="TreeGrafter"/>
</dbReference>
<dbReference type="GO" id="GO:0007020">
    <property type="term" value="P:microtubule nucleation"/>
    <property type="evidence" value="ECO:0007669"/>
    <property type="project" value="TreeGrafter"/>
</dbReference>
<dbReference type="STRING" id="1661398.A0A482W384"/>
<evidence type="ECO:0000313" key="3">
    <source>
        <dbReference type="Proteomes" id="UP000292052"/>
    </source>
</evidence>
<dbReference type="InterPro" id="IPR052818">
    <property type="entry name" value="NEDD1_Spindle_Assembly"/>
</dbReference>
<keyword evidence="1" id="KW-0853">WD repeat</keyword>
<sequence>MFVSAGLELKVHSCCEESVESHSMQHAPSQSLITDVSLSNDNSYIAVLRENEKPQILSAKDKANVRLIHTINVSDISAIAFKHSTKKCIAMGSRNGDVMMYDTQAKSVSNVHPKISNSIKALQFTCDDQKLCGLDGDVLFVFPDINSHNTLNKYKQRSECSLLKCHPFIPNRIAIGCKNGCVRFWDVQNAVELFSIDVFSSPLCGIAMSSCGNFLIACGRDLKICGIDFDNGACSFQFLLEQERTVTSVDLSQDDTFLAVGLKDGTLKLYDVKQHFKQVYCAKLHESSVNIIVFENKARELNSNFSSMIKLSEQEIAEHVEITDVWLNTNSTIKNKCVNMDTVEVSKEESLDKIKKRLMDVVKTNMNSLKYQFCQECVRLDKHFNSEFKTLMDAVQKKLFNFKSGDDDISSVKSKNIAE</sequence>
<dbReference type="GO" id="GO:0000922">
    <property type="term" value="C:spindle pole"/>
    <property type="evidence" value="ECO:0007669"/>
    <property type="project" value="TreeGrafter"/>
</dbReference>
<dbReference type="AlphaFoldDB" id="A0A482W384"/>
<dbReference type="EMBL" id="QDEB01033214">
    <property type="protein sequence ID" value="RZC39570.1"/>
    <property type="molecule type" value="Genomic_DNA"/>
</dbReference>
<dbReference type="InterPro" id="IPR001680">
    <property type="entry name" value="WD40_rpt"/>
</dbReference>
<proteinExistence type="predicted"/>
<gene>
    <name evidence="2" type="ORF">BDFB_013728</name>
</gene>
<dbReference type="SMART" id="SM00320">
    <property type="entry name" value="WD40"/>
    <property type="match status" value="4"/>
</dbReference>
<dbReference type="Gene3D" id="2.130.10.10">
    <property type="entry name" value="YVTN repeat-like/Quinoprotein amine dehydrogenase"/>
    <property type="match status" value="2"/>
</dbReference>
<dbReference type="InterPro" id="IPR036322">
    <property type="entry name" value="WD40_repeat_dom_sf"/>
</dbReference>
<dbReference type="PROSITE" id="PS50082">
    <property type="entry name" value="WD_REPEATS_2"/>
    <property type="match status" value="1"/>
</dbReference>
<dbReference type="PANTHER" id="PTHR44414:SF1">
    <property type="entry name" value="PROTEIN NEDD1"/>
    <property type="match status" value="1"/>
</dbReference>
<name>A0A482W384_ASBVE</name>
<organism evidence="2 3">
    <name type="scientific">Asbolus verrucosus</name>
    <name type="common">Desert ironclad beetle</name>
    <dbReference type="NCBI Taxonomy" id="1661398"/>
    <lineage>
        <taxon>Eukaryota</taxon>
        <taxon>Metazoa</taxon>
        <taxon>Ecdysozoa</taxon>
        <taxon>Arthropoda</taxon>
        <taxon>Hexapoda</taxon>
        <taxon>Insecta</taxon>
        <taxon>Pterygota</taxon>
        <taxon>Neoptera</taxon>
        <taxon>Endopterygota</taxon>
        <taxon>Coleoptera</taxon>
        <taxon>Polyphaga</taxon>
        <taxon>Cucujiformia</taxon>
        <taxon>Tenebrionidae</taxon>
        <taxon>Pimeliinae</taxon>
        <taxon>Asbolus</taxon>
    </lineage>
</organism>
<comment type="caution">
    <text evidence="2">The sequence shown here is derived from an EMBL/GenBank/DDBJ whole genome shotgun (WGS) entry which is preliminary data.</text>
</comment>
<dbReference type="GO" id="GO:0000278">
    <property type="term" value="P:mitotic cell cycle"/>
    <property type="evidence" value="ECO:0007669"/>
    <property type="project" value="TreeGrafter"/>
</dbReference>
<dbReference type="PANTHER" id="PTHR44414">
    <property type="entry name" value="PROTEIN NEDD1"/>
    <property type="match status" value="1"/>
</dbReference>
<dbReference type="OrthoDB" id="1602884at2759"/>
<evidence type="ECO:0000256" key="1">
    <source>
        <dbReference type="PROSITE-ProRule" id="PRU00221"/>
    </source>
</evidence>
<dbReference type="GO" id="GO:0036064">
    <property type="term" value="C:ciliary basal body"/>
    <property type="evidence" value="ECO:0007669"/>
    <property type="project" value="TreeGrafter"/>
</dbReference>
<feature type="repeat" description="WD" evidence="1">
    <location>
        <begin position="239"/>
        <end position="273"/>
    </location>
</feature>
<dbReference type="GO" id="GO:0005813">
    <property type="term" value="C:centrosome"/>
    <property type="evidence" value="ECO:0007669"/>
    <property type="project" value="TreeGrafter"/>
</dbReference>